<evidence type="ECO:0000256" key="3">
    <source>
        <dbReference type="ARBA" id="ARBA00023002"/>
    </source>
</evidence>
<comment type="caution">
    <text evidence="4">The sequence shown here is derived from an EMBL/GenBank/DDBJ whole genome shotgun (WGS) entry which is preliminary data.</text>
</comment>
<dbReference type="Proteomes" id="UP000809789">
    <property type="component" value="Unassembled WGS sequence"/>
</dbReference>
<dbReference type="PANTHER" id="PTHR47706">
    <property type="entry name" value="NMRA-LIKE FAMILY PROTEIN"/>
    <property type="match status" value="1"/>
</dbReference>
<keyword evidence="5" id="KW-1185">Reference proteome</keyword>
<dbReference type="SUPFAM" id="SSF51735">
    <property type="entry name" value="NAD(P)-binding Rossmann-fold domains"/>
    <property type="match status" value="1"/>
</dbReference>
<accession>A0A8K0L6F5</accession>
<sequence>MLETKGVSEGSWATTGEEEALGGLRPWEFVIDKRRGTADMPGSGDSKMVLTTTEDIGRFVLKALDLDAWPEELGMRGDSTSFNELVALLEKAQGRKFLVRHNSVAEMQEQIRRDESTRFYNQVRIVIAEGKFEVPDTLNKAFPDIKPMTAEEYIERWWGGVTELGEAAWGQGAVFDVA</sequence>
<dbReference type="GO" id="GO:0016491">
    <property type="term" value="F:oxidoreductase activity"/>
    <property type="evidence" value="ECO:0007669"/>
    <property type="project" value="UniProtKB-KW"/>
</dbReference>
<dbReference type="Gene3D" id="3.90.25.10">
    <property type="entry name" value="UDP-galactose 4-epimerase, domain 1"/>
    <property type="match status" value="1"/>
</dbReference>
<dbReference type="AlphaFoldDB" id="A0A8K0L6F5"/>
<dbReference type="InterPro" id="IPR051609">
    <property type="entry name" value="NmrA/Isoflavone_reductase-like"/>
</dbReference>
<proteinExistence type="inferred from homology"/>
<gene>
    <name evidence="4" type="ORF">KVT40_002425</name>
</gene>
<organism evidence="4 5">
    <name type="scientific">Elsinoe batatas</name>
    <dbReference type="NCBI Taxonomy" id="2601811"/>
    <lineage>
        <taxon>Eukaryota</taxon>
        <taxon>Fungi</taxon>
        <taxon>Dikarya</taxon>
        <taxon>Ascomycota</taxon>
        <taxon>Pezizomycotina</taxon>
        <taxon>Dothideomycetes</taxon>
        <taxon>Dothideomycetidae</taxon>
        <taxon>Myriangiales</taxon>
        <taxon>Elsinoaceae</taxon>
        <taxon>Elsinoe</taxon>
    </lineage>
</organism>
<evidence type="ECO:0000313" key="4">
    <source>
        <dbReference type="EMBL" id="KAG8630806.1"/>
    </source>
</evidence>
<reference evidence="4" key="1">
    <citation type="submission" date="2021-07" db="EMBL/GenBank/DDBJ databases">
        <title>Elsinoe batatas strain:CRI-CJ2 Genome sequencing and assembly.</title>
        <authorList>
            <person name="Huang L."/>
        </authorList>
    </citation>
    <scope>NUCLEOTIDE SEQUENCE</scope>
    <source>
        <strain evidence="4">CRI-CJ2</strain>
    </source>
</reference>
<keyword evidence="2" id="KW-0521">NADP</keyword>
<comment type="similarity">
    <text evidence="1">Belongs to the NmrA-type oxidoreductase family. Isoflavone reductase subfamily.</text>
</comment>
<dbReference type="EMBL" id="JAESVG020000002">
    <property type="protein sequence ID" value="KAG8630806.1"/>
    <property type="molecule type" value="Genomic_DNA"/>
</dbReference>
<dbReference type="InterPro" id="IPR036291">
    <property type="entry name" value="NAD(P)-bd_dom_sf"/>
</dbReference>
<dbReference type="PANTHER" id="PTHR47706:SF4">
    <property type="entry name" value="NMRA-LIKE DOMAIN-CONTAINING PROTEIN"/>
    <property type="match status" value="1"/>
</dbReference>
<evidence type="ECO:0000313" key="5">
    <source>
        <dbReference type="Proteomes" id="UP000809789"/>
    </source>
</evidence>
<dbReference type="Gene3D" id="3.40.50.720">
    <property type="entry name" value="NAD(P)-binding Rossmann-like Domain"/>
    <property type="match status" value="1"/>
</dbReference>
<name>A0A8K0L6F5_9PEZI</name>
<evidence type="ECO:0000256" key="1">
    <source>
        <dbReference type="ARBA" id="ARBA00005725"/>
    </source>
</evidence>
<evidence type="ECO:0000256" key="2">
    <source>
        <dbReference type="ARBA" id="ARBA00022857"/>
    </source>
</evidence>
<dbReference type="OrthoDB" id="10000533at2759"/>
<protein>
    <submittedName>
        <fullName evidence="4">Uncharacterized protein</fullName>
    </submittedName>
</protein>
<keyword evidence="3" id="KW-0560">Oxidoreductase</keyword>